<gene>
    <name evidence="2" type="ORF">GCM10010393_33170</name>
</gene>
<comment type="caution">
    <text evidence="2">The sequence shown here is derived from an EMBL/GenBank/DDBJ whole genome shotgun (WGS) entry which is preliminary data.</text>
</comment>
<evidence type="ECO:0000313" key="3">
    <source>
        <dbReference type="Proteomes" id="UP001499942"/>
    </source>
</evidence>
<name>A0ABP5ZNY9_9ACTN</name>
<feature type="compositionally biased region" description="Polar residues" evidence="1">
    <location>
        <begin position="226"/>
        <end position="236"/>
    </location>
</feature>
<feature type="compositionally biased region" description="Basic and acidic residues" evidence="1">
    <location>
        <begin position="119"/>
        <end position="132"/>
    </location>
</feature>
<evidence type="ECO:0008006" key="4">
    <source>
        <dbReference type="Google" id="ProtNLM"/>
    </source>
</evidence>
<proteinExistence type="predicted"/>
<protein>
    <recommendedName>
        <fullName evidence="4">Integral membrane protein</fullName>
    </recommendedName>
</protein>
<dbReference type="EMBL" id="BAAASR010000018">
    <property type="protein sequence ID" value="GAA2498297.1"/>
    <property type="molecule type" value="Genomic_DNA"/>
</dbReference>
<feature type="region of interest" description="Disordered" evidence="1">
    <location>
        <begin position="114"/>
        <end position="148"/>
    </location>
</feature>
<feature type="compositionally biased region" description="Basic and acidic residues" evidence="1">
    <location>
        <begin position="238"/>
        <end position="253"/>
    </location>
</feature>
<sequence length="338" mass="35675">MTGTEPVDAGVADDDALYVLTAVLLTPAQFPSLLGDDYPEACAALGLEPYAEGYGLVLGQDGEGARWTVVVDDVSLVAVAIASWDCGMEHDLSPDERSVVMALPGWPLAVAVAAPHVPPPHDPETGPGERRPLTPPDPGQWGPAQRRMGADEVALQWPVWREQLGQDASVPPTGVDTGGAVSALPDAPRPQETPPPSGSQAFDDRRPEGQPSTAPEATAGRAAAEQRSTPQTSAAQQPEERASLEPSDDTHHPVRRVLAELHRYLEEPPPPGRVRSAFAPGGARTLRADGPGWSVVARTDDMAFVLLDEMPREVLPIGRGPHLPSLLTALDAMAVRPA</sequence>
<organism evidence="2 3">
    <name type="scientific">Streptomyces gobitricini</name>
    <dbReference type="NCBI Taxonomy" id="68211"/>
    <lineage>
        <taxon>Bacteria</taxon>
        <taxon>Bacillati</taxon>
        <taxon>Actinomycetota</taxon>
        <taxon>Actinomycetes</taxon>
        <taxon>Kitasatosporales</taxon>
        <taxon>Streptomycetaceae</taxon>
        <taxon>Streptomyces</taxon>
    </lineage>
</organism>
<feature type="compositionally biased region" description="Pro residues" evidence="1">
    <location>
        <begin position="187"/>
        <end position="197"/>
    </location>
</feature>
<keyword evidence="3" id="KW-1185">Reference proteome</keyword>
<accession>A0ABP5ZNY9</accession>
<dbReference type="Proteomes" id="UP001499942">
    <property type="component" value="Unassembled WGS sequence"/>
</dbReference>
<evidence type="ECO:0000313" key="2">
    <source>
        <dbReference type="EMBL" id="GAA2498297.1"/>
    </source>
</evidence>
<reference evidence="3" key="1">
    <citation type="journal article" date="2019" name="Int. J. Syst. Evol. Microbiol.">
        <title>The Global Catalogue of Microorganisms (GCM) 10K type strain sequencing project: providing services to taxonomists for standard genome sequencing and annotation.</title>
        <authorList>
            <consortium name="The Broad Institute Genomics Platform"/>
            <consortium name="The Broad Institute Genome Sequencing Center for Infectious Disease"/>
            <person name="Wu L."/>
            <person name="Ma J."/>
        </authorList>
    </citation>
    <scope>NUCLEOTIDE SEQUENCE [LARGE SCALE GENOMIC DNA]</scope>
    <source>
        <strain evidence="3">JCM 5062</strain>
    </source>
</reference>
<feature type="compositionally biased region" description="Low complexity" evidence="1">
    <location>
        <begin position="213"/>
        <end position="225"/>
    </location>
</feature>
<dbReference type="RefSeq" id="WP_344361707.1">
    <property type="nucleotide sequence ID" value="NZ_BAAASR010000018.1"/>
</dbReference>
<evidence type="ECO:0000256" key="1">
    <source>
        <dbReference type="SAM" id="MobiDB-lite"/>
    </source>
</evidence>
<feature type="region of interest" description="Disordered" evidence="1">
    <location>
        <begin position="166"/>
        <end position="253"/>
    </location>
</feature>